<dbReference type="InterPro" id="IPR003593">
    <property type="entry name" value="AAA+_ATPase"/>
</dbReference>
<dbReference type="GO" id="GO:0016887">
    <property type="term" value="F:ATP hydrolysis activity"/>
    <property type="evidence" value="ECO:0007669"/>
    <property type="project" value="InterPro"/>
</dbReference>
<dbReference type="Pfam" id="PF02224">
    <property type="entry name" value="Cytidylate_kin"/>
    <property type="match status" value="1"/>
</dbReference>
<dbReference type="InterPro" id="IPR050093">
    <property type="entry name" value="ABC_SmlMolc_Importer"/>
</dbReference>
<comment type="catalytic activity">
    <reaction evidence="8">
        <text>CMP + ATP = CDP + ADP</text>
        <dbReference type="Rhea" id="RHEA:11600"/>
        <dbReference type="ChEBI" id="CHEBI:30616"/>
        <dbReference type="ChEBI" id="CHEBI:58069"/>
        <dbReference type="ChEBI" id="CHEBI:60377"/>
        <dbReference type="ChEBI" id="CHEBI:456216"/>
        <dbReference type="EC" id="2.7.4.25"/>
    </reaction>
</comment>
<dbReference type="Gene3D" id="3.40.50.300">
    <property type="entry name" value="P-loop containing nucleotide triphosphate hydrolases"/>
    <property type="match status" value="1"/>
</dbReference>
<reference evidence="11" key="1">
    <citation type="journal article" date="2015" name="Nature">
        <title>Complex archaea that bridge the gap between prokaryotes and eukaryotes.</title>
        <authorList>
            <person name="Spang A."/>
            <person name="Saw J.H."/>
            <person name="Jorgensen S.L."/>
            <person name="Zaremba-Niedzwiedzka K."/>
            <person name="Martijn J."/>
            <person name="Lind A.E."/>
            <person name="van Eijk R."/>
            <person name="Schleper C."/>
            <person name="Guy L."/>
            <person name="Ettema T.J."/>
        </authorList>
    </citation>
    <scope>NUCLEOTIDE SEQUENCE</scope>
</reference>
<proteinExistence type="predicted"/>
<dbReference type="InterPro" id="IPR003439">
    <property type="entry name" value="ABC_transporter-like_ATP-bd"/>
</dbReference>
<keyword evidence="6" id="KW-0067">ATP-binding</keyword>
<evidence type="ECO:0000313" key="11">
    <source>
        <dbReference type="EMBL" id="KKL51062.1"/>
    </source>
</evidence>
<dbReference type="EMBL" id="LAZR01032376">
    <property type="protein sequence ID" value="KKL51062.1"/>
    <property type="molecule type" value="Genomic_DNA"/>
</dbReference>
<dbReference type="GO" id="GO:0005524">
    <property type="term" value="F:ATP binding"/>
    <property type="evidence" value="ECO:0007669"/>
    <property type="project" value="UniProtKB-KW"/>
</dbReference>
<dbReference type="GO" id="GO:0006139">
    <property type="term" value="P:nucleobase-containing compound metabolic process"/>
    <property type="evidence" value="ECO:0007669"/>
    <property type="project" value="InterPro"/>
</dbReference>
<dbReference type="InterPro" id="IPR017871">
    <property type="entry name" value="ABC_transporter-like_CS"/>
</dbReference>
<evidence type="ECO:0000256" key="5">
    <source>
        <dbReference type="ARBA" id="ARBA00022777"/>
    </source>
</evidence>
<feature type="domain" description="ABC transporter" evidence="10">
    <location>
        <begin position="25"/>
        <end position="251"/>
    </location>
</feature>
<dbReference type="PANTHER" id="PTHR42781:SF4">
    <property type="entry name" value="SPERMIDINE_PUTRESCINE IMPORT ATP-BINDING PROTEIN POTA"/>
    <property type="match status" value="1"/>
</dbReference>
<evidence type="ECO:0000256" key="7">
    <source>
        <dbReference type="ARBA" id="ARBA00047615"/>
    </source>
</evidence>
<sequence length="265" mass="29190">MMLTKPIPEQRAQPKGPRSGAHLAVKALSHTYRWTHDPVLDDISFEAEPGEIVALLGRSGCGKSTLLHMISGLSQPSSGQVVIDGNTVTESSPRWVFMFQSPSLLPWLTVAQNVAMGLKFTRRSHEIARRVPEVLDLVEMGSHADRNVQDLSGGQQQRVALARSLAPKPDMLLLDEPFSALDAFTRRSLQYEVRTIARDLGLTIIMVSHDVSEAVRRTEVTAVTRYAADNPQVREHLVELQRRLAGGDDVVVEGRDQGTVAFPEA</sequence>
<comment type="caution">
    <text evidence="11">The sequence shown here is derived from an EMBL/GenBank/DDBJ whole genome shotgun (WGS) entry which is preliminary data.</text>
</comment>
<dbReference type="SUPFAM" id="SSF52540">
    <property type="entry name" value="P-loop containing nucleoside triphosphate hydrolases"/>
    <property type="match status" value="1"/>
</dbReference>
<gene>
    <name evidence="11" type="ORF">LCGC14_2299240</name>
</gene>
<dbReference type="AlphaFoldDB" id="A0A0F9FIY0"/>
<evidence type="ECO:0000256" key="4">
    <source>
        <dbReference type="ARBA" id="ARBA00022741"/>
    </source>
</evidence>
<protein>
    <recommendedName>
        <fullName evidence="1">(d)CMP kinase</fullName>
        <ecNumber evidence="1">2.7.4.25</ecNumber>
    </recommendedName>
</protein>
<organism evidence="11">
    <name type="scientific">marine sediment metagenome</name>
    <dbReference type="NCBI Taxonomy" id="412755"/>
    <lineage>
        <taxon>unclassified sequences</taxon>
        <taxon>metagenomes</taxon>
        <taxon>ecological metagenomes</taxon>
    </lineage>
</organism>
<dbReference type="Pfam" id="PF00005">
    <property type="entry name" value="ABC_tran"/>
    <property type="match status" value="1"/>
</dbReference>
<name>A0A0F9FIY0_9ZZZZ</name>
<evidence type="ECO:0000256" key="9">
    <source>
        <dbReference type="SAM" id="MobiDB-lite"/>
    </source>
</evidence>
<keyword evidence="3" id="KW-0808">Transferase</keyword>
<evidence type="ECO:0000256" key="1">
    <source>
        <dbReference type="ARBA" id="ARBA00012906"/>
    </source>
</evidence>
<dbReference type="GO" id="GO:0036431">
    <property type="term" value="F:dCMP kinase activity"/>
    <property type="evidence" value="ECO:0007669"/>
    <property type="project" value="InterPro"/>
</dbReference>
<dbReference type="PANTHER" id="PTHR42781">
    <property type="entry name" value="SPERMIDINE/PUTRESCINE IMPORT ATP-BINDING PROTEIN POTA"/>
    <property type="match status" value="1"/>
</dbReference>
<keyword evidence="5" id="KW-0418">Kinase</keyword>
<keyword evidence="2" id="KW-0813">Transport</keyword>
<evidence type="ECO:0000256" key="8">
    <source>
        <dbReference type="ARBA" id="ARBA00048478"/>
    </source>
</evidence>
<feature type="region of interest" description="Disordered" evidence="9">
    <location>
        <begin position="1"/>
        <end position="20"/>
    </location>
</feature>
<dbReference type="EC" id="2.7.4.25" evidence="1"/>
<evidence type="ECO:0000259" key="10">
    <source>
        <dbReference type="PROSITE" id="PS50893"/>
    </source>
</evidence>
<dbReference type="InterPro" id="IPR011994">
    <property type="entry name" value="Cytidylate_kinase_dom"/>
</dbReference>
<evidence type="ECO:0000256" key="2">
    <source>
        <dbReference type="ARBA" id="ARBA00022448"/>
    </source>
</evidence>
<accession>A0A0F9FIY0</accession>
<evidence type="ECO:0000256" key="3">
    <source>
        <dbReference type="ARBA" id="ARBA00022679"/>
    </source>
</evidence>
<dbReference type="InterPro" id="IPR027417">
    <property type="entry name" value="P-loop_NTPase"/>
</dbReference>
<comment type="catalytic activity">
    <reaction evidence="7">
        <text>dCMP + ATP = dCDP + ADP</text>
        <dbReference type="Rhea" id="RHEA:25094"/>
        <dbReference type="ChEBI" id="CHEBI:30616"/>
        <dbReference type="ChEBI" id="CHEBI:57566"/>
        <dbReference type="ChEBI" id="CHEBI:58593"/>
        <dbReference type="ChEBI" id="CHEBI:456216"/>
        <dbReference type="EC" id="2.7.4.25"/>
    </reaction>
</comment>
<evidence type="ECO:0000256" key="6">
    <source>
        <dbReference type="ARBA" id="ARBA00022840"/>
    </source>
</evidence>
<dbReference type="PROSITE" id="PS00211">
    <property type="entry name" value="ABC_TRANSPORTER_1"/>
    <property type="match status" value="1"/>
</dbReference>
<keyword evidence="4" id="KW-0547">Nucleotide-binding</keyword>
<dbReference type="SMART" id="SM00382">
    <property type="entry name" value="AAA"/>
    <property type="match status" value="1"/>
</dbReference>
<dbReference type="PROSITE" id="PS50893">
    <property type="entry name" value="ABC_TRANSPORTER_2"/>
    <property type="match status" value="1"/>
</dbReference>